<keyword evidence="2" id="KW-0378">Hydrolase</keyword>
<reference evidence="2 3" key="1">
    <citation type="submission" date="2021-10" db="EMBL/GenBank/DDBJ databases">
        <title>Anaerobic single-cell dispensing facilitates the cultivation of human gut bacteria.</title>
        <authorList>
            <person name="Afrizal A."/>
        </authorList>
    </citation>
    <scope>NUCLEOTIDE SEQUENCE [LARGE SCALE GENOMIC DNA]</scope>
    <source>
        <strain evidence="2 3">CLA-AA-H276</strain>
    </source>
</reference>
<name>A0AAE3DBZ0_9FIRM</name>
<evidence type="ECO:0000313" key="3">
    <source>
        <dbReference type="Proteomes" id="UP001198220"/>
    </source>
</evidence>
<accession>A0AAE3DBZ0</accession>
<dbReference type="EMBL" id="JAJEPS010000011">
    <property type="protein sequence ID" value="MCC2126755.1"/>
    <property type="molecule type" value="Genomic_DNA"/>
</dbReference>
<dbReference type="InterPro" id="IPR022742">
    <property type="entry name" value="Hydrolase_4"/>
</dbReference>
<dbReference type="Pfam" id="PF12146">
    <property type="entry name" value="Hydrolase_4"/>
    <property type="match status" value="1"/>
</dbReference>
<dbReference type="GO" id="GO:0016787">
    <property type="term" value="F:hydrolase activity"/>
    <property type="evidence" value="ECO:0007669"/>
    <property type="project" value="UniProtKB-KW"/>
</dbReference>
<keyword evidence="3" id="KW-1185">Reference proteome</keyword>
<dbReference type="Gene3D" id="3.40.50.1820">
    <property type="entry name" value="alpha/beta hydrolase"/>
    <property type="match status" value="1"/>
</dbReference>
<protein>
    <submittedName>
        <fullName evidence="2">Alpha/beta hydrolase</fullName>
    </submittedName>
</protein>
<evidence type="ECO:0000259" key="1">
    <source>
        <dbReference type="Pfam" id="PF12146"/>
    </source>
</evidence>
<dbReference type="RefSeq" id="WP_118771505.1">
    <property type="nucleotide sequence ID" value="NZ_JAJEPS010000011.1"/>
</dbReference>
<sequence length="320" mass="36578">MVVREEFYVDSMDRVHMIHGYRWYDPEQEWIGVLQIIHGMLEYIERYDEFAEKMAEAGYYVIGHDHLGHGDSVNSMEELGHLGEDGAVLWLKDMELVRRMAVAAAPNLPYIMLGHSMGSFLARRYLIYHGERIDGAVLIGTGQQPFLMVKLGLLTVWAGKLLKGGREGKSRLLNRLTVSGYAKKYPDNARTGSWMSRDPQVLIQVLRDEKMNFQFTRGAYEALFRTVEEDINRRRAAKMPKDLPLLILSGEEDPVGGYGKGVRRFEAMLSKTGMQNVTCRIYPEARHELLNDYNKKEVTAEILAWCNEICSRGKRRNAGG</sequence>
<dbReference type="InterPro" id="IPR029058">
    <property type="entry name" value="AB_hydrolase_fold"/>
</dbReference>
<dbReference type="InterPro" id="IPR051044">
    <property type="entry name" value="MAG_DAG_Lipase"/>
</dbReference>
<comment type="caution">
    <text evidence="2">The sequence shown here is derived from an EMBL/GenBank/DDBJ whole genome shotgun (WGS) entry which is preliminary data.</text>
</comment>
<dbReference type="Proteomes" id="UP001198220">
    <property type="component" value="Unassembled WGS sequence"/>
</dbReference>
<dbReference type="SUPFAM" id="SSF53474">
    <property type="entry name" value="alpha/beta-Hydrolases"/>
    <property type="match status" value="1"/>
</dbReference>
<organism evidence="2 3">
    <name type="scientific">Hominiventricola filiformis</name>
    <dbReference type="NCBI Taxonomy" id="2885352"/>
    <lineage>
        <taxon>Bacteria</taxon>
        <taxon>Bacillati</taxon>
        <taxon>Bacillota</taxon>
        <taxon>Clostridia</taxon>
        <taxon>Lachnospirales</taxon>
        <taxon>Lachnospiraceae</taxon>
        <taxon>Hominiventricola</taxon>
    </lineage>
</organism>
<evidence type="ECO:0000313" key="2">
    <source>
        <dbReference type="EMBL" id="MCC2126755.1"/>
    </source>
</evidence>
<gene>
    <name evidence="2" type="ORF">LKD36_11315</name>
</gene>
<feature type="domain" description="Serine aminopeptidase S33" evidence="1">
    <location>
        <begin position="32"/>
        <end position="292"/>
    </location>
</feature>
<dbReference type="PANTHER" id="PTHR11614">
    <property type="entry name" value="PHOSPHOLIPASE-RELATED"/>
    <property type="match status" value="1"/>
</dbReference>
<dbReference type="AlphaFoldDB" id="A0AAE3DBZ0"/>
<proteinExistence type="predicted"/>